<evidence type="ECO:0000313" key="3">
    <source>
        <dbReference type="EMBL" id="KAL2912022.1"/>
    </source>
</evidence>
<feature type="transmembrane region" description="Helical" evidence="2">
    <location>
        <begin position="188"/>
        <end position="208"/>
    </location>
</feature>
<keyword evidence="4" id="KW-1185">Reference proteome</keyword>
<dbReference type="InterPro" id="IPR010406">
    <property type="entry name" value="DUF1003"/>
</dbReference>
<feature type="transmembrane region" description="Helical" evidence="2">
    <location>
        <begin position="220"/>
        <end position="240"/>
    </location>
</feature>
<keyword evidence="2" id="KW-0472">Membrane</keyword>
<dbReference type="EMBL" id="JADGIZ020000079">
    <property type="protein sequence ID" value="KAL2912022.1"/>
    <property type="molecule type" value="Genomic_DNA"/>
</dbReference>
<dbReference type="PANTHER" id="PTHR41386">
    <property type="entry name" value="INTEGRAL MEMBRANE PROTEIN-RELATED"/>
    <property type="match status" value="1"/>
</dbReference>
<name>A0ABR4MXL7_9FUNG</name>
<feature type="region of interest" description="Disordered" evidence="1">
    <location>
        <begin position="540"/>
        <end position="576"/>
    </location>
</feature>
<evidence type="ECO:0000256" key="2">
    <source>
        <dbReference type="SAM" id="Phobius"/>
    </source>
</evidence>
<keyword evidence="2" id="KW-1133">Transmembrane helix</keyword>
<feature type="region of interest" description="Disordered" evidence="1">
    <location>
        <begin position="1"/>
        <end position="64"/>
    </location>
</feature>
<dbReference type="Proteomes" id="UP001527925">
    <property type="component" value="Unassembled WGS sequence"/>
</dbReference>
<dbReference type="PANTHER" id="PTHR41386:SF1">
    <property type="entry name" value="MEMBRANE PROTEIN"/>
    <property type="match status" value="1"/>
</dbReference>
<dbReference type="Pfam" id="PF06210">
    <property type="entry name" value="DUF1003"/>
    <property type="match status" value="1"/>
</dbReference>
<feature type="region of interest" description="Disordered" evidence="1">
    <location>
        <begin position="618"/>
        <end position="649"/>
    </location>
</feature>
<evidence type="ECO:0000256" key="1">
    <source>
        <dbReference type="SAM" id="MobiDB-lite"/>
    </source>
</evidence>
<accession>A0ABR4MXL7</accession>
<evidence type="ECO:0000313" key="4">
    <source>
        <dbReference type="Proteomes" id="UP001527925"/>
    </source>
</evidence>
<keyword evidence="2" id="KW-0812">Transmembrane</keyword>
<proteinExistence type="predicted"/>
<organism evidence="3 4">
    <name type="scientific">Polyrhizophydium stewartii</name>
    <dbReference type="NCBI Taxonomy" id="2732419"/>
    <lineage>
        <taxon>Eukaryota</taxon>
        <taxon>Fungi</taxon>
        <taxon>Fungi incertae sedis</taxon>
        <taxon>Chytridiomycota</taxon>
        <taxon>Chytridiomycota incertae sedis</taxon>
        <taxon>Chytridiomycetes</taxon>
        <taxon>Rhizophydiales</taxon>
        <taxon>Rhizophydiales incertae sedis</taxon>
        <taxon>Polyrhizophydium</taxon>
    </lineage>
</organism>
<evidence type="ECO:0008006" key="5">
    <source>
        <dbReference type="Google" id="ProtNLM"/>
    </source>
</evidence>
<feature type="compositionally biased region" description="Basic and acidic residues" evidence="1">
    <location>
        <begin position="618"/>
        <end position="634"/>
    </location>
</feature>
<sequence length="760" mass="84002">MESDSRLPLVMSVGGESTSDRQHQAHRAHAHAQPRGLAISGDDHQPPASDPESEHRDNALRRAAAAAVSHHHSCAICRKHLPHSSDGWVLASDIQPRFMRLLLNDYPLAPLTDPARRLCQDHVQHALQARIDFLLEEDQSQFSRLQEDAIKNLKNFEIEQTGWLNQFELGRTIGQIAADAVARFGGSWGFLIALFAFLAAWMIINGILNAFGYAWDPYPFVLLNLALSTLAAAQAPIIMMSQNRQAERDRLQSNYVSEAILRNEHQTRLVDAKVDHLISNQWKRLLEIQEIQIHLLELQINHIGGGPHPNRMGRYAAWSRLVSSIGSPGQRFSKLKRAWTVEIQSDHLTKLLLRNYFDVELPGDTFAFSHWHEDGDNFTGIITDVSLDINDRKLSHITFTLSFGEQMATMDDVLSGEGTVHLRNDFNIPHMQHFGRIARIAPLFANGATATFNNGELPPRYKPAFARKRQDRITEIWKTHIRALKITYVTPLQLAMVDVDAGCVLRDVTVTIFPRTNGVIPSTDVYFAKDVHPDLIPAEKHHDAEHPGAAQDAAAVSGTAAAAGTDGGAAPEAAKQRLDDPVVYGRQIVGPRPLPEGVWKPMVHYDAKTNTIMTSEERRKMLEESRQARFREESATAEPDQEPRRPSLSRIHAPLRLSSFKIDGRKSTKTMIVGSPVAATASQSALASGAGAGAGAGAGQTERVSFGNGTSLDDVRLDSVIATAPVSIMLQQEFVGPATYLFLCDEARVSIHGDIEECSL</sequence>
<gene>
    <name evidence="3" type="ORF">HK105_208515</name>
</gene>
<comment type="caution">
    <text evidence="3">The sequence shown here is derived from an EMBL/GenBank/DDBJ whole genome shotgun (WGS) entry which is preliminary data.</text>
</comment>
<feature type="compositionally biased region" description="Low complexity" evidence="1">
    <location>
        <begin position="548"/>
        <end position="573"/>
    </location>
</feature>
<protein>
    <recommendedName>
        <fullName evidence="5">DUF1003 domain-containing protein</fullName>
    </recommendedName>
</protein>
<reference evidence="3 4" key="1">
    <citation type="submission" date="2023-09" db="EMBL/GenBank/DDBJ databases">
        <title>Pangenome analysis of Batrachochytrium dendrobatidis and related Chytrids.</title>
        <authorList>
            <person name="Yacoub M.N."/>
            <person name="Stajich J.E."/>
            <person name="James T.Y."/>
        </authorList>
    </citation>
    <scope>NUCLEOTIDE SEQUENCE [LARGE SCALE GENOMIC DNA]</scope>
    <source>
        <strain evidence="3 4">JEL0888</strain>
    </source>
</reference>